<name>A0ACC1T171_9APHY</name>
<reference evidence="1" key="1">
    <citation type="submission" date="2022-07" db="EMBL/GenBank/DDBJ databases">
        <title>Genome Sequence of Phlebia brevispora.</title>
        <authorList>
            <person name="Buettner E."/>
        </authorList>
    </citation>
    <scope>NUCLEOTIDE SEQUENCE</scope>
    <source>
        <strain evidence="1">MPL23</strain>
    </source>
</reference>
<evidence type="ECO:0000313" key="2">
    <source>
        <dbReference type="Proteomes" id="UP001148662"/>
    </source>
</evidence>
<sequence>MGKKNSLKSALSSQQSRLKKKQEAKQAAEVEQKNKKPGNTARNASKGKAKATHTAPAVIPFKVTDRILLIGEGNFSFTHALVVDAPAALQYFPPANITATAYDSEEECFSKYPEAQDIVQVLREKSVEILFGVDATKLEKNAALRTRRFDRILWNFPHAGKGIADQDRNILSNQVLLLDFLRSAAHMLKTGPVPSVQGSRRRKANSESDDEGPPGSSDEEGKQTIPSRGTVLITLRNVPPYTLWDLPKLAKSPPAPTGGAPPNPRYLQLRSFAFQRSLWRGYEHRMTKVSASMRVIYFAPKKLSKFVASAPSAASGELKVGFGSKSGTFTHACLSRYGLTRGQSVQSYYLAAPRHIEQEAMTTYQVPAHSNEIQVSFPIEHAMLLTFNRPKSLNAMTPTMGDDIDRVLTWFDNEPSLWVVIITGAGRVFCAGADLHAWNKRANSDKTAESELQDLRDNFNGFGSISRRSSSSKPMIAAVNGGAYGGGTEMLLNCDIVVAAEDAVIATPEVKRGVVAVAGVIPRLSRVAGHQLASEMLLTGRNLTAHEAATRWGFVNEVVPKDRLIHKALEWAQRIIENSPDAVQATKRALVLSKQIADVEEVVIRHTQSQEMLRQYGGDNIKIGLKAFAERRKPVWKNPVKL</sequence>
<organism evidence="1 2">
    <name type="scientific">Phlebia brevispora</name>
    <dbReference type="NCBI Taxonomy" id="194682"/>
    <lineage>
        <taxon>Eukaryota</taxon>
        <taxon>Fungi</taxon>
        <taxon>Dikarya</taxon>
        <taxon>Basidiomycota</taxon>
        <taxon>Agaricomycotina</taxon>
        <taxon>Agaricomycetes</taxon>
        <taxon>Polyporales</taxon>
        <taxon>Meruliaceae</taxon>
        <taxon>Phlebia</taxon>
    </lineage>
</organism>
<dbReference type="EMBL" id="JANHOG010000892">
    <property type="protein sequence ID" value="KAJ3550613.1"/>
    <property type="molecule type" value="Genomic_DNA"/>
</dbReference>
<accession>A0ACC1T171</accession>
<dbReference type="Proteomes" id="UP001148662">
    <property type="component" value="Unassembled WGS sequence"/>
</dbReference>
<gene>
    <name evidence="1" type="ORF">NM688_g5032</name>
</gene>
<protein>
    <submittedName>
        <fullName evidence="1">Uncharacterized protein</fullName>
    </submittedName>
</protein>
<comment type="caution">
    <text evidence="1">The sequence shown here is derived from an EMBL/GenBank/DDBJ whole genome shotgun (WGS) entry which is preliminary data.</text>
</comment>
<keyword evidence="2" id="KW-1185">Reference proteome</keyword>
<evidence type="ECO:0000313" key="1">
    <source>
        <dbReference type="EMBL" id="KAJ3550613.1"/>
    </source>
</evidence>
<proteinExistence type="predicted"/>